<dbReference type="InterPro" id="IPR049577">
    <property type="entry name" value="GMPP_N"/>
</dbReference>
<dbReference type="CDD" id="cd02509">
    <property type="entry name" value="GDP-M1P_Guanylyltransferase"/>
    <property type="match status" value="1"/>
</dbReference>
<dbReference type="GO" id="GO:0004475">
    <property type="term" value="F:mannose-1-phosphate guanylyltransferase (GTP) activity"/>
    <property type="evidence" value="ECO:0007669"/>
    <property type="project" value="InterPro"/>
</dbReference>
<keyword evidence="3" id="KW-0808">Transferase</keyword>
<evidence type="ECO:0000313" key="3">
    <source>
        <dbReference type="EMBL" id="MBI1756177.1"/>
    </source>
</evidence>
<dbReference type="InterPro" id="IPR054566">
    <property type="entry name" value="ManC/GMP-like_b-helix"/>
</dbReference>
<feature type="domain" description="Nucleotidyl transferase" evidence="1">
    <location>
        <begin position="7"/>
        <end position="284"/>
    </location>
</feature>
<dbReference type="GO" id="GO:0009298">
    <property type="term" value="P:GDP-mannose biosynthetic process"/>
    <property type="evidence" value="ECO:0007669"/>
    <property type="project" value="TreeGrafter"/>
</dbReference>
<evidence type="ECO:0000259" key="2">
    <source>
        <dbReference type="Pfam" id="PF22640"/>
    </source>
</evidence>
<dbReference type="EMBL" id="JACOSL010000025">
    <property type="protein sequence ID" value="MBI1756177.1"/>
    <property type="molecule type" value="Genomic_DNA"/>
</dbReference>
<dbReference type="Proteomes" id="UP000727962">
    <property type="component" value="Unassembled WGS sequence"/>
</dbReference>
<dbReference type="InterPro" id="IPR005835">
    <property type="entry name" value="NTP_transferase_dom"/>
</dbReference>
<proteinExistence type="predicted"/>
<protein>
    <submittedName>
        <fullName evidence="3">Mannose-1-phosphate guanylyltransferase</fullName>
    </submittedName>
</protein>
<evidence type="ECO:0000259" key="1">
    <source>
        <dbReference type="Pfam" id="PF00483"/>
    </source>
</evidence>
<organism evidence="3 4">
    <name type="scientific">Fimbriimonas ginsengisoli</name>
    <dbReference type="NCBI Taxonomy" id="1005039"/>
    <lineage>
        <taxon>Bacteria</taxon>
        <taxon>Bacillati</taxon>
        <taxon>Armatimonadota</taxon>
        <taxon>Fimbriimonadia</taxon>
        <taxon>Fimbriimonadales</taxon>
        <taxon>Fimbriimonadaceae</taxon>
        <taxon>Fimbriimonas</taxon>
    </lineage>
</organism>
<dbReference type="InterPro" id="IPR029044">
    <property type="entry name" value="Nucleotide-diphossugar_trans"/>
</dbReference>
<dbReference type="PANTHER" id="PTHR46390">
    <property type="entry name" value="MANNOSE-1-PHOSPHATE GUANYLYLTRANSFERASE"/>
    <property type="match status" value="1"/>
</dbReference>
<reference evidence="3" key="1">
    <citation type="submission" date="2020-07" db="EMBL/GenBank/DDBJ databases">
        <title>Huge and variable diversity of episymbiotic CPR bacteria and DPANN archaea in groundwater ecosystems.</title>
        <authorList>
            <person name="He C.Y."/>
            <person name="Keren R."/>
            <person name="Whittaker M."/>
            <person name="Farag I.F."/>
            <person name="Doudna J."/>
            <person name="Cate J.H.D."/>
            <person name="Banfield J.F."/>
        </authorList>
    </citation>
    <scope>NUCLEOTIDE SEQUENCE</scope>
    <source>
        <strain evidence="3">NC_groundwater_17_Pr7_B-0.1um_64_12</strain>
    </source>
</reference>
<dbReference type="PANTHER" id="PTHR46390:SF1">
    <property type="entry name" value="MANNOSE-1-PHOSPHATE GUANYLYLTRANSFERASE"/>
    <property type="match status" value="1"/>
</dbReference>
<comment type="caution">
    <text evidence="3">The sequence shown here is derived from an EMBL/GenBank/DDBJ whole genome shotgun (WGS) entry which is preliminary data.</text>
</comment>
<dbReference type="InterPro" id="IPR051161">
    <property type="entry name" value="Mannose-6P_isomerase_type2"/>
</dbReference>
<evidence type="ECO:0000313" key="4">
    <source>
        <dbReference type="Proteomes" id="UP000727962"/>
    </source>
</evidence>
<dbReference type="Pfam" id="PF00483">
    <property type="entry name" value="NTP_transferase"/>
    <property type="match status" value="1"/>
</dbReference>
<gene>
    <name evidence="3" type="ORF">HYR64_03620</name>
</gene>
<feature type="domain" description="MannoseP isomerase/GMP-like beta-helix" evidence="2">
    <location>
        <begin position="296"/>
        <end position="352"/>
    </location>
</feature>
<dbReference type="SUPFAM" id="SSF53448">
    <property type="entry name" value="Nucleotide-diphospho-sugar transferases"/>
    <property type="match status" value="1"/>
</dbReference>
<name>A0A931PU51_FIMGI</name>
<dbReference type="SUPFAM" id="SSF159283">
    <property type="entry name" value="Guanosine diphospho-D-mannose pyrophosphorylase/mannose-6-phosphate isomerase linker domain"/>
    <property type="match status" value="1"/>
</dbReference>
<keyword evidence="3" id="KW-0548">Nucleotidyltransferase</keyword>
<dbReference type="AlphaFoldDB" id="A0A931PU51"/>
<dbReference type="Gene3D" id="3.90.550.10">
    <property type="entry name" value="Spore Coat Polysaccharide Biosynthesis Protein SpsA, Chain A"/>
    <property type="match status" value="1"/>
</dbReference>
<accession>A0A931PU51</accession>
<sequence>MAAKRVAIVMAGGSGERFWPLSQPDRPKQLLKLAHPGMTLLEEAAARVAPLVGAENVFVATTRALAEPIATSGTIPAANVIAEPTRRNTLGCLIWASATLAARFDSEDLSLAVVTADHSIGDEEAFRATVGEAMGLAEETGALVTIGIRPTRAETGYGYLEIGEPMSPGRAARQARAFREKPSPADAARYVAGGRHLWNSGMFFWTLASFQRELSAAQPESFAVLGAIRGALTRGDENGAERLFGQLPTISVDKGLMELARHVAVVPAEFVWDDVGAWDALQRCLPTDAEGNVVQGAVVQIDAKGCVLINEGLGAPVGVVGIENLVVVASRHGVLVCPKDQAQRVREIVARLERERA</sequence>
<dbReference type="Pfam" id="PF22640">
    <property type="entry name" value="ManC_GMP_beta-helix"/>
    <property type="match status" value="1"/>
</dbReference>